<evidence type="ECO:0000313" key="3">
    <source>
        <dbReference type="EMBL" id="KLV20963.1"/>
    </source>
</evidence>
<dbReference type="RefSeq" id="WP_000219233.1">
    <property type="nucleotide sequence ID" value="NZ_CP085402.1"/>
</dbReference>
<gene>
    <name evidence="3" type="ORF">ABW01_01445</name>
</gene>
<dbReference type="EMBL" id="LDPG01000001">
    <property type="protein sequence ID" value="KLV20963.1"/>
    <property type="molecule type" value="Genomic_DNA"/>
</dbReference>
<dbReference type="SMART" id="SM00855">
    <property type="entry name" value="PGAM"/>
    <property type="match status" value="1"/>
</dbReference>
<accession>A0A0J1I4T5</accession>
<dbReference type="CDD" id="cd07067">
    <property type="entry name" value="HP_PGM_like"/>
    <property type="match status" value="1"/>
</dbReference>
<dbReference type="InterPro" id="IPR029033">
    <property type="entry name" value="His_PPase_superfam"/>
</dbReference>
<feature type="active site" description="Proton donor/acceptor" evidence="1">
    <location>
        <position position="84"/>
    </location>
</feature>
<dbReference type="PATRIC" id="fig|1392.242.peg.304"/>
<evidence type="ECO:0000256" key="2">
    <source>
        <dbReference type="PIRSR" id="PIRSR613078-2"/>
    </source>
</evidence>
<feature type="binding site" evidence="2">
    <location>
        <begin position="84"/>
        <end position="87"/>
    </location>
    <ligand>
        <name>substrate</name>
    </ligand>
</feature>
<dbReference type="Proteomes" id="UP000035904">
    <property type="component" value="Unassembled WGS sequence"/>
</dbReference>
<dbReference type="PROSITE" id="PS00175">
    <property type="entry name" value="PG_MUTASE"/>
    <property type="match status" value="1"/>
</dbReference>
<reference evidence="3 4" key="1">
    <citation type="submission" date="2015-05" db="EMBL/GenBank/DDBJ databases">
        <title>Whole genome sequence and identification of bacterial endophytes from Costus igneus.</title>
        <authorList>
            <person name="Lee Y.P."/>
            <person name="Gan H.M."/>
            <person name="Eng W."/>
            <person name="Wheatley M.S."/>
            <person name="Caraballo A."/>
            <person name="Polter S."/>
            <person name="Savka M.A."/>
            <person name="Hudson A.O."/>
        </authorList>
    </citation>
    <scope>NUCLEOTIDE SEQUENCE [LARGE SCALE GENOMIC DNA]</scope>
    <source>
        <strain evidence="3 4">RIT375</strain>
    </source>
</reference>
<dbReference type="GO" id="GO:0016791">
    <property type="term" value="F:phosphatase activity"/>
    <property type="evidence" value="ECO:0007669"/>
    <property type="project" value="TreeGrafter"/>
</dbReference>
<evidence type="ECO:0000313" key="4">
    <source>
        <dbReference type="Proteomes" id="UP000035904"/>
    </source>
</evidence>
<sequence length="195" mass="22419">MTVVCLIRHGETEWNAVGKLQGRENIDLNKSGKQQAEKCGLYLRENRWDVIISSPLSRAKQTAKIINQYMLKPVKIIEMENFIERDYGMASGLTIEDRVKMFPNRNYTNQEPRELLKTRIITGLNIILKKHANSNVILVTHSAVINTILALISNNEIGSGKTKLFTACISSIYYDQEQWKIHKYNKIDHLQTDSQ</sequence>
<dbReference type="InterPro" id="IPR050275">
    <property type="entry name" value="PGM_Phosphatase"/>
</dbReference>
<proteinExistence type="predicted"/>
<comment type="caution">
    <text evidence="3">The sequence shown here is derived from an EMBL/GenBank/DDBJ whole genome shotgun (WGS) entry which is preliminary data.</text>
</comment>
<dbReference type="AlphaFoldDB" id="A0A0J1I4T5"/>
<dbReference type="PANTHER" id="PTHR48100">
    <property type="entry name" value="BROAD-SPECIFICITY PHOSPHATASE YOR283W-RELATED"/>
    <property type="match status" value="1"/>
</dbReference>
<dbReference type="GO" id="GO:0005737">
    <property type="term" value="C:cytoplasm"/>
    <property type="evidence" value="ECO:0007669"/>
    <property type="project" value="TreeGrafter"/>
</dbReference>
<feature type="active site" description="Tele-phosphohistidine intermediate" evidence="1">
    <location>
        <position position="9"/>
    </location>
</feature>
<name>A0A0J1I4T5_BACAN</name>
<protein>
    <submittedName>
        <fullName evidence="3">Phosphatase</fullName>
    </submittedName>
</protein>
<feature type="binding site" evidence="2">
    <location>
        <position position="58"/>
    </location>
    <ligand>
        <name>substrate</name>
    </ligand>
</feature>
<dbReference type="Gene3D" id="3.40.50.1240">
    <property type="entry name" value="Phosphoglycerate mutase-like"/>
    <property type="match status" value="1"/>
</dbReference>
<dbReference type="Pfam" id="PF00300">
    <property type="entry name" value="His_Phos_1"/>
    <property type="match status" value="1"/>
</dbReference>
<dbReference type="InterPro" id="IPR013078">
    <property type="entry name" value="His_Pase_superF_clade-1"/>
</dbReference>
<organism evidence="3 4">
    <name type="scientific">Bacillus anthracis</name>
    <name type="common">anthrax bacterium</name>
    <dbReference type="NCBI Taxonomy" id="1392"/>
    <lineage>
        <taxon>Bacteria</taxon>
        <taxon>Bacillati</taxon>
        <taxon>Bacillota</taxon>
        <taxon>Bacilli</taxon>
        <taxon>Bacillales</taxon>
        <taxon>Bacillaceae</taxon>
        <taxon>Bacillus</taxon>
        <taxon>Bacillus cereus group</taxon>
    </lineage>
</organism>
<dbReference type="InterPro" id="IPR001345">
    <property type="entry name" value="PG/BPGM_mutase_AS"/>
</dbReference>
<evidence type="ECO:0000256" key="1">
    <source>
        <dbReference type="PIRSR" id="PIRSR613078-1"/>
    </source>
</evidence>
<dbReference type="PANTHER" id="PTHR48100:SF59">
    <property type="entry name" value="ADENOSYLCOBALAMIN_ALPHA-RIBAZOLE PHOSPHATASE"/>
    <property type="match status" value="1"/>
</dbReference>
<dbReference type="SUPFAM" id="SSF53254">
    <property type="entry name" value="Phosphoglycerate mutase-like"/>
    <property type="match status" value="1"/>
</dbReference>
<feature type="binding site" evidence="2">
    <location>
        <begin position="8"/>
        <end position="15"/>
    </location>
    <ligand>
        <name>substrate</name>
    </ligand>
</feature>